<evidence type="ECO:0000256" key="2">
    <source>
        <dbReference type="ARBA" id="ARBA00007317"/>
    </source>
</evidence>
<dbReference type="AlphaFoldDB" id="A0A1W1D2U3"/>
<sequence>MVYEVVMPQLSDSMEEGKLVSWKVSVAQRVKSGDVIAEVESDKAIMEVQTFQDGIIKELLVQEGNEVKVGSVIARIETNKDASQDIKPPKTPQETKQPTPQKKEIPTKKEAPKKPQKEHHNIHTTQKGISPKAKKQLASLEIDVQDIQAKIPKQVLHTKDVEGYLKERYFTPKAQKLLEKYQLEYLVFSLDHKIDSYEVQEYINANKIMLQKPLSSMQKAIIANVTNAAQKPIFHIYETIDATYFQAHQEHSITAWLVKIFAKVMMCYEGFRSQLVNDMLVIAPNASLSIAVADEKNLYMPVIQDANQKTISQITQELVLFKEKLKTKSFTAKDMQGATFGISNLGMLGIARFDAMINANESGIVAVGGMSDGKIELTLTIDHRLINGYEAALFIQNIKKEVCESLNFKE</sequence>
<dbReference type="Gene3D" id="3.30.559.10">
    <property type="entry name" value="Chloramphenicol acetyltransferase-like domain"/>
    <property type="match status" value="1"/>
</dbReference>
<dbReference type="InterPro" id="IPR023213">
    <property type="entry name" value="CAT-like_dom_sf"/>
</dbReference>
<feature type="region of interest" description="Disordered" evidence="6">
    <location>
        <begin position="80"/>
        <end position="132"/>
    </location>
</feature>
<evidence type="ECO:0000313" key="8">
    <source>
        <dbReference type="EMBL" id="SFV74757.1"/>
    </source>
</evidence>
<evidence type="ECO:0000256" key="6">
    <source>
        <dbReference type="SAM" id="MobiDB-lite"/>
    </source>
</evidence>
<reference evidence="8" key="1">
    <citation type="submission" date="2016-10" db="EMBL/GenBank/DDBJ databases">
        <authorList>
            <person name="de Groot N.N."/>
        </authorList>
    </citation>
    <scope>NUCLEOTIDE SEQUENCE</scope>
</reference>
<dbReference type="SUPFAM" id="SSF51230">
    <property type="entry name" value="Single hybrid motif"/>
    <property type="match status" value="1"/>
</dbReference>
<keyword evidence="8" id="KW-0670">Pyruvate</keyword>
<dbReference type="EC" id="2.3.1.12" evidence="8"/>
<dbReference type="EMBL" id="FPHP01000003">
    <property type="protein sequence ID" value="SFV74757.1"/>
    <property type="molecule type" value="Genomic_DNA"/>
</dbReference>
<keyword evidence="4" id="KW-0450">Lipoyl</keyword>
<protein>
    <submittedName>
        <fullName evidence="8">Dihydrolipoamide acetyltransferase component of pyruvate dehydrogenase complex</fullName>
        <ecNumber evidence="8">2.3.1.12</ecNumber>
    </submittedName>
</protein>
<dbReference type="PROSITE" id="PS50968">
    <property type="entry name" value="BIOTINYL_LIPOYL"/>
    <property type="match status" value="1"/>
</dbReference>
<dbReference type="SUPFAM" id="SSF52777">
    <property type="entry name" value="CoA-dependent acyltransferases"/>
    <property type="match status" value="1"/>
</dbReference>
<evidence type="ECO:0000256" key="4">
    <source>
        <dbReference type="ARBA" id="ARBA00022823"/>
    </source>
</evidence>
<dbReference type="GO" id="GO:0031405">
    <property type="term" value="F:lipoic acid binding"/>
    <property type="evidence" value="ECO:0007669"/>
    <property type="project" value="TreeGrafter"/>
</dbReference>
<dbReference type="PANTHER" id="PTHR43178:SF5">
    <property type="entry name" value="LIPOAMIDE ACYLTRANSFERASE COMPONENT OF BRANCHED-CHAIN ALPHA-KETO ACID DEHYDROGENASE COMPLEX, MITOCHONDRIAL"/>
    <property type="match status" value="1"/>
</dbReference>
<gene>
    <name evidence="8" type="ORF">MNB_SM-3-1473</name>
</gene>
<feature type="compositionally biased region" description="Basic and acidic residues" evidence="6">
    <location>
        <begin position="101"/>
        <end position="121"/>
    </location>
</feature>
<name>A0A1W1D2U3_9ZZZZ</name>
<dbReference type="PANTHER" id="PTHR43178">
    <property type="entry name" value="DIHYDROLIPOAMIDE ACETYLTRANSFERASE COMPONENT OF PYRUVATE DEHYDROGENASE COMPLEX"/>
    <property type="match status" value="1"/>
</dbReference>
<proteinExistence type="inferred from homology"/>
<comment type="cofactor">
    <cofactor evidence="1">
        <name>(R)-lipoate</name>
        <dbReference type="ChEBI" id="CHEBI:83088"/>
    </cofactor>
</comment>
<accession>A0A1W1D2U3</accession>
<dbReference type="InterPro" id="IPR050743">
    <property type="entry name" value="2-oxoacid_DH_E2_comp"/>
</dbReference>
<organism evidence="8">
    <name type="scientific">hydrothermal vent metagenome</name>
    <dbReference type="NCBI Taxonomy" id="652676"/>
    <lineage>
        <taxon>unclassified sequences</taxon>
        <taxon>metagenomes</taxon>
        <taxon>ecological metagenomes</taxon>
    </lineage>
</organism>
<evidence type="ECO:0000256" key="5">
    <source>
        <dbReference type="ARBA" id="ARBA00023315"/>
    </source>
</evidence>
<evidence type="ECO:0000259" key="7">
    <source>
        <dbReference type="PROSITE" id="PS50968"/>
    </source>
</evidence>
<comment type="similarity">
    <text evidence="2">Belongs to the 2-oxoacid dehydrogenase family.</text>
</comment>
<dbReference type="GO" id="GO:0005739">
    <property type="term" value="C:mitochondrion"/>
    <property type="evidence" value="ECO:0007669"/>
    <property type="project" value="TreeGrafter"/>
</dbReference>
<dbReference type="Pfam" id="PF00364">
    <property type="entry name" value="Biotin_lipoyl"/>
    <property type="match status" value="1"/>
</dbReference>
<dbReference type="Gene3D" id="2.40.50.100">
    <property type="match status" value="1"/>
</dbReference>
<dbReference type="InterPro" id="IPR001078">
    <property type="entry name" value="2-oxoacid_DH_actylTfrase"/>
</dbReference>
<keyword evidence="5 8" id="KW-0012">Acyltransferase</keyword>
<evidence type="ECO:0000256" key="1">
    <source>
        <dbReference type="ARBA" id="ARBA00001938"/>
    </source>
</evidence>
<dbReference type="InterPro" id="IPR000089">
    <property type="entry name" value="Biotin_lipoyl"/>
</dbReference>
<dbReference type="CDD" id="cd06849">
    <property type="entry name" value="lipoyl_domain"/>
    <property type="match status" value="1"/>
</dbReference>
<dbReference type="InterPro" id="IPR011053">
    <property type="entry name" value="Single_hybrid_motif"/>
</dbReference>
<keyword evidence="3 8" id="KW-0808">Transferase</keyword>
<dbReference type="Pfam" id="PF00198">
    <property type="entry name" value="2-oxoacid_dh"/>
    <property type="match status" value="1"/>
</dbReference>
<dbReference type="GO" id="GO:0004742">
    <property type="term" value="F:dihydrolipoyllysine-residue acetyltransferase activity"/>
    <property type="evidence" value="ECO:0007669"/>
    <property type="project" value="UniProtKB-EC"/>
</dbReference>
<evidence type="ECO:0000256" key="3">
    <source>
        <dbReference type="ARBA" id="ARBA00022679"/>
    </source>
</evidence>
<feature type="domain" description="Lipoyl-binding" evidence="7">
    <location>
        <begin position="2"/>
        <end position="77"/>
    </location>
</feature>